<evidence type="ECO:0000256" key="2">
    <source>
        <dbReference type="ARBA" id="ARBA00029447"/>
    </source>
</evidence>
<dbReference type="SMART" id="SM00304">
    <property type="entry name" value="HAMP"/>
    <property type="match status" value="1"/>
</dbReference>
<dbReference type="Proteomes" id="UP000186112">
    <property type="component" value="Unassembled WGS sequence"/>
</dbReference>
<dbReference type="GO" id="GO:0007165">
    <property type="term" value="P:signal transduction"/>
    <property type="evidence" value="ECO:0007669"/>
    <property type="project" value="UniProtKB-KW"/>
</dbReference>
<dbReference type="Gene3D" id="3.30.450.20">
    <property type="entry name" value="PAS domain"/>
    <property type="match status" value="1"/>
</dbReference>
<feature type="transmembrane region" description="Helical" evidence="4">
    <location>
        <begin position="7"/>
        <end position="28"/>
    </location>
</feature>
<organism evidence="7 8">
    <name type="scientific">Tissierella creatinophila DSM 6911</name>
    <dbReference type="NCBI Taxonomy" id="1123403"/>
    <lineage>
        <taxon>Bacteria</taxon>
        <taxon>Bacillati</taxon>
        <taxon>Bacillota</taxon>
        <taxon>Tissierellia</taxon>
        <taxon>Tissierellales</taxon>
        <taxon>Tissierellaceae</taxon>
        <taxon>Tissierella</taxon>
    </lineage>
</organism>
<dbReference type="InterPro" id="IPR004089">
    <property type="entry name" value="MCPsignal_dom"/>
</dbReference>
<keyword evidence="4" id="KW-0812">Transmembrane</keyword>
<dbReference type="PROSITE" id="PS50111">
    <property type="entry name" value="CHEMOTAXIS_TRANSDUC_2"/>
    <property type="match status" value="1"/>
</dbReference>
<dbReference type="AlphaFoldDB" id="A0A1U7M7F9"/>
<dbReference type="Gene3D" id="6.10.340.10">
    <property type="match status" value="1"/>
</dbReference>
<dbReference type="RefSeq" id="WP_075725610.1">
    <property type="nucleotide sequence ID" value="NZ_LTDM01000011.1"/>
</dbReference>
<keyword evidence="1 3" id="KW-0807">Transducer</keyword>
<reference evidence="7 8" key="1">
    <citation type="submission" date="2016-02" db="EMBL/GenBank/DDBJ databases">
        <title>Genome sequence of Tissierella creatinophila DSM 6911.</title>
        <authorList>
            <person name="Poehlein A."/>
            <person name="Daniel R."/>
        </authorList>
    </citation>
    <scope>NUCLEOTIDE SEQUENCE [LARGE SCALE GENOMIC DNA]</scope>
    <source>
        <strain evidence="7 8">DSM 6911</strain>
    </source>
</reference>
<dbReference type="Gene3D" id="1.10.287.950">
    <property type="entry name" value="Methyl-accepting chemotaxis protein"/>
    <property type="match status" value="1"/>
</dbReference>
<comment type="caution">
    <text evidence="7">The sequence shown here is derived from an EMBL/GenBank/DDBJ whole genome shotgun (WGS) entry which is preliminary data.</text>
</comment>
<feature type="domain" description="HAMP" evidence="6">
    <location>
        <begin position="310"/>
        <end position="362"/>
    </location>
</feature>
<dbReference type="CDD" id="cd06225">
    <property type="entry name" value="HAMP"/>
    <property type="match status" value="1"/>
</dbReference>
<feature type="transmembrane region" description="Helical" evidence="4">
    <location>
        <begin position="285"/>
        <end position="308"/>
    </location>
</feature>
<keyword evidence="4" id="KW-0472">Membrane</keyword>
<dbReference type="InterPro" id="IPR003660">
    <property type="entry name" value="HAMP_dom"/>
</dbReference>
<evidence type="ECO:0000313" key="7">
    <source>
        <dbReference type="EMBL" id="OLS03215.1"/>
    </source>
</evidence>
<dbReference type="PANTHER" id="PTHR32089:SF112">
    <property type="entry name" value="LYSOZYME-LIKE PROTEIN-RELATED"/>
    <property type="match status" value="1"/>
</dbReference>
<keyword evidence="4" id="KW-1133">Transmembrane helix</keyword>
<dbReference type="OrthoDB" id="1705620at2"/>
<dbReference type="GO" id="GO:0016020">
    <property type="term" value="C:membrane"/>
    <property type="evidence" value="ECO:0007669"/>
    <property type="project" value="InterPro"/>
</dbReference>
<evidence type="ECO:0000256" key="1">
    <source>
        <dbReference type="ARBA" id="ARBA00023224"/>
    </source>
</evidence>
<protein>
    <submittedName>
        <fullName evidence="7">Methyl-accepting chemotaxis protein McpB</fullName>
    </submittedName>
</protein>
<keyword evidence="8" id="KW-1185">Reference proteome</keyword>
<name>A0A1U7M7F9_TISCR</name>
<dbReference type="CDD" id="cd12912">
    <property type="entry name" value="PDC2_MCP_like"/>
    <property type="match status" value="1"/>
</dbReference>
<evidence type="ECO:0000259" key="5">
    <source>
        <dbReference type="PROSITE" id="PS50111"/>
    </source>
</evidence>
<feature type="domain" description="Methyl-accepting transducer" evidence="5">
    <location>
        <begin position="381"/>
        <end position="638"/>
    </location>
</feature>
<dbReference type="Pfam" id="PF00015">
    <property type="entry name" value="MCPsignal"/>
    <property type="match status" value="1"/>
</dbReference>
<comment type="similarity">
    <text evidence="2">Belongs to the methyl-accepting chemotaxis (MCP) protein family.</text>
</comment>
<proteinExistence type="inferred from homology"/>
<dbReference type="EMBL" id="LTDM01000011">
    <property type="protein sequence ID" value="OLS03215.1"/>
    <property type="molecule type" value="Genomic_DNA"/>
</dbReference>
<dbReference type="SMART" id="SM00283">
    <property type="entry name" value="MA"/>
    <property type="match status" value="1"/>
</dbReference>
<evidence type="ECO:0000259" key="6">
    <source>
        <dbReference type="PROSITE" id="PS50885"/>
    </source>
</evidence>
<dbReference type="PANTHER" id="PTHR32089">
    <property type="entry name" value="METHYL-ACCEPTING CHEMOTAXIS PROTEIN MCPB"/>
    <property type="match status" value="1"/>
</dbReference>
<evidence type="ECO:0000313" key="8">
    <source>
        <dbReference type="Proteomes" id="UP000186112"/>
    </source>
</evidence>
<gene>
    <name evidence="7" type="primary">mcpB_1</name>
    <name evidence="7" type="ORF">TICRE_09160</name>
</gene>
<evidence type="ECO:0000256" key="3">
    <source>
        <dbReference type="PROSITE-ProRule" id="PRU00284"/>
    </source>
</evidence>
<evidence type="ECO:0000256" key="4">
    <source>
        <dbReference type="SAM" id="Phobius"/>
    </source>
</evidence>
<dbReference type="Pfam" id="PF00672">
    <property type="entry name" value="HAMP"/>
    <property type="match status" value="1"/>
</dbReference>
<dbReference type="PROSITE" id="PS50885">
    <property type="entry name" value="HAMP"/>
    <property type="match status" value="1"/>
</dbReference>
<dbReference type="SUPFAM" id="SSF58104">
    <property type="entry name" value="Methyl-accepting chemotaxis protein (MCP) signaling domain"/>
    <property type="match status" value="1"/>
</dbReference>
<sequence>MNFRNKLIIPISFIVFLSMSILGVIMYFNVESSFEKQIIGESQKQLQLVEMIIDNQLDLEKDIKRELGSSYLPVANSIALSIDKDPNILNNENLNELSKQLMLDEINVVNGDGFITHSTVDNFIGYDMASSEQSKSFLEVISGNKNTMIQDPKVRGSDRILYQYIAVRRIDAPGLIQIGLDPKKVEQIDDQLKIDKYIRDMKFGKDGYAFILEKGSGKTLVHPNVNVEGTRVKEDFIDYIVKKENGYLRYSFEGVEKIVVFKTIGKTIIAITESLTDLNVLKKSILYLLIIVTVICLAISISSLYIIVTKFALNPIKRVMEAVGEMEKGNLTVQIPEKSKDEFGDLARSFNSMIVNIRNLVFNIINLSNTLDHSSSTMNDNARGIGAASEEVAKSIGEIAEGSSSQAQDANNALQLTNLLSSKVKTMTNTLTSVMTSSGEMNQKSEDGLKTLVELKEKLDENETASSKVSQSVSDLSDKSTMIESILKTIQNISEQINLLSLNATIEAARAGEHGRGFAVVADEIRRLSEDTNNSTGEIQNIIEEIQSVIGDTSINANLTSKSIENASITLAKTEDVFYDLKSSVENSISRINELNDDLIEVSKTKENTLVSIENISSITQESSAATEQISASTEEQTAAIEEVVGSIEDLNRMSKELTSLIGQFKVE</sequence>
<accession>A0A1U7M7F9</accession>